<dbReference type="Proteomes" id="UP000179243">
    <property type="component" value="Unassembled WGS sequence"/>
</dbReference>
<protein>
    <submittedName>
        <fullName evidence="1">Uncharacterized protein</fullName>
    </submittedName>
</protein>
<sequence length="65" mass="7626">MNHDPPNQAIRWTKGAVIDEAGQTASAYVIKNMNGNTFMFFEWKSGDYTNRHMRPYYYVLKKSSF</sequence>
<reference evidence="1 2" key="1">
    <citation type="journal article" date="2016" name="Nat. Commun.">
        <title>Thousands of microbial genomes shed light on interconnected biogeochemical processes in an aquifer system.</title>
        <authorList>
            <person name="Anantharaman K."/>
            <person name="Brown C.T."/>
            <person name="Hug L.A."/>
            <person name="Sharon I."/>
            <person name="Castelle C.J."/>
            <person name="Probst A.J."/>
            <person name="Thomas B.C."/>
            <person name="Singh A."/>
            <person name="Wilkins M.J."/>
            <person name="Karaoz U."/>
            <person name="Brodie E.L."/>
            <person name="Williams K.H."/>
            <person name="Hubbard S.S."/>
            <person name="Banfield J.F."/>
        </authorList>
    </citation>
    <scope>NUCLEOTIDE SEQUENCE [LARGE SCALE GENOMIC DNA]</scope>
</reference>
<proteinExistence type="predicted"/>
<gene>
    <name evidence="1" type="ORF">A2519_02125</name>
</gene>
<dbReference type="EMBL" id="MFYX01000083">
    <property type="protein sequence ID" value="OGK03766.1"/>
    <property type="molecule type" value="Genomic_DNA"/>
</dbReference>
<accession>A0A1F7FBB0</accession>
<evidence type="ECO:0000313" key="2">
    <source>
        <dbReference type="Proteomes" id="UP000179243"/>
    </source>
</evidence>
<evidence type="ECO:0000313" key="1">
    <source>
        <dbReference type="EMBL" id="OGK03766.1"/>
    </source>
</evidence>
<comment type="caution">
    <text evidence="1">The sequence shown here is derived from an EMBL/GenBank/DDBJ whole genome shotgun (WGS) entry which is preliminary data.</text>
</comment>
<organism evidence="1 2">
    <name type="scientific">Candidatus Raymondbacteria bacterium RIFOXYD12_FULL_49_13</name>
    <dbReference type="NCBI Taxonomy" id="1817890"/>
    <lineage>
        <taxon>Bacteria</taxon>
        <taxon>Raymondiibacteriota</taxon>
    </lineage>
</organism>
<name>A0A1F7FBB0_UNCRA</name>
<dbReference type="AlphaFoldDB" id="A0A1F7FBB0"/>